<keyword evidence="3 6" id="KW-0808">Transferase</keyword>
<dbReference type="InterPro" id="IPR017853">
    <property type="entry name" value="GH"/>
</dbReference>
<dbReference type="Proteomes" id="UP000325787">
    <property type="component" value="Chromosome"/>
</dbReference>
<dbReference type="InterPro" id="IPR013783">
    <property type="entry name" value="Ig-like_fold"/>
</dbReference>
<feature type="binding site" evidence="6">
    <location>
        <position position="305"/>
    </location>
    <ligand>
        <name>alpha-maltose 1-phosphate</name>
        <dbReference type="ChEBI" id="CHEBI:63576"/>
    </ligand>
</feature>
<dbReference type="Gene3D" id="1.20.58.80">
    <property type="entry name" value="Phosphotransferase system, lactose/cellobiose-type IIA subunit"/>
    <property type="match status" value="1"/>
</dbReference>
<dbReference type="CDD" id="cd11344">
    <property type="entry name" value="AmyAc_GlgE_like"/>
    <property type="match status" value="1"/>
</dbReference>
<dbReference type="Gene3D" id="2.60.40.1180">
    <property type="entry name" value="Golgi alpha-mannosidase II"/>
    <property type="match status" value="1"/>
</dbReference>
<dbReference type="OrthoDB" id="9805159at2"/>
<evidence type="ECO:0000256" key="4">
    <source>
        <dbReference type="ARBA" id="ARBA00023277"/>
    </source>
</evidence>
<comment type="function">
    <text evidence="6">Maltosyltransferase that uses maltose 1-phosphate (M1P) as the sugar donor to elongate linear or branched alpha-(1-&gt;4)-glucans. Is involved in a branched alpha-glucan biosynthetic pathway from trehalose, together with TreS, Mak and GlgB.</text>
</comment>
<evidence type="ECO:0000256" key="7">
    <source>
        <dbReference type="SAM" id="MobiDB-lite"/>
    </source>
</evidence>
<keyword evidence="4 6" id="KW-0119">Carbohydrate metabolism</keyword>
<feature type="binding site" evidence="6">
    <location>
        <position position="400"/>
    </location>
    <ligand>
        <name>alpha-maltose 1-phosphate</name>
        <dbReference type="ChEBI" id="CHEBI:63576"/>
    </ligand>
</feature>
<evidence type="ECO:0000256" key="3">
    <source>
        <dbReference type="ARBA" id="ARBA00022679"/>
    </source>
</evidence>
<organism evidence="9 10">
    <name type="scientific">Saccharothrix syringae</name>
    <name type="common">Nocardiopsis syringae</name>
    <dbReference type="NCBI Taxonomy" id="103733"/>
    <lineage>
        <taxon>Bacteria</taxon>
        <taxon>Bacillati</taxon>
        <taxon>Actinomycetota</taxon>
        <taxon>Actinomycetes</taxon>
        <taxon>Pseudonocardiales</taxon>
        <taxon>Pseudonocardiaceae</taxon>
        <taxon>Saccharothrix</taxon>
    </lineage>
</organism>
<accession>A0A5Q0H4M1</accession>
<sequence>MQRIAVEDVRPAVSGGLRPAKAVVGERVPVSATAWREGHQAVAAEVVWSGPGDGAPRRTRMAPGPDNRWEATIVPDRPGEWAFRVEAWSDPWATWRRAVEAKLAAGVSPDELDLDLEEGARLLERAAAHPGPARSGGTNGRPVGGAVGGTPAGRALAAGTLLAGAPAAGGAPAGTTDNPTEALADDPRPARLLEAAERLRRKDLLLVDRVILALSDPVHEGMTTHPVRELVTPGLPHRLLVERERALVGSWYELFPRSTGGLGPDGRPVHGTFATAAAELDRVAALGFDVVYLPPIHPIGRTKRKGPNNNPVSDPGDVGSPWAIGSPEGGHDAVHPDLGTIEDFDAFVARARELGLEVALDLALQCSPDHPWVREHPEWFTHRPDGSIATAENPPKRYEDIYPLNFDNDPAGLYAEVLRVVLHWVDHGVRIFRVDNPHTKPPDFWEWLIARVHRAHPDVVFLAEAFTNPARLYGLARRGFSQSYTYFTWRTGKAELTDFGRELVAHADEARPNLFVNTPDILPEHLQSGRPAVFAIRAALAATMAPTWGVYSGYELYEHQALRPGGEEYLDSEKYQLVHRDFGGDGTLEPWIARLNEVRRAHPALRELRTLRFHDVDNDALIAYSKTAPGEIVLVVVTLDPTGPQEGTVTWRLDELGLPDGFTAHDEVTGQAFRWSERAYVRLDPNQAVAHIAAVPQEVRP</sequence>
<feature type="region of interest" description="Disordered" evidence="7">
    <location>
        <begin position="128"/>
        <end position="148"/>
    </location>
</feature>
<feature type="region of interest" description="Disordered" evidence="7">
    <location>
        <begin position="299"/>
        <end position="333"/>
    </location>
</feature>
<evidence type="ECO:0000256" key="1">
    <source>
        <dbReference type="ARBA" id="ARBA00011738"/>
    </source>
</evidence>
<dbReference type="Pfam" id="PF11896">
    <property type="entry name" value="GlgE_dom_N_S"/>
    <property type="match status" value="1"/>
</dbReference>
<dbReference type="InterPro" id="IPR049171">
    <property type="entry name" value="GLGE_C"/>
</dbReference>
<feature type="active site" description="Proton donor" evidence="6">
    <location>
        <position position="464"/>
    </location>
</feature>
<dbReference type="KEGG" id="ssyi:EKG83_29390"/>
<dbReference type="GO" id="GO:0004553">
    <property type="term" value="F:hydrolase activity, hydrolyzing O-glycosyl compounds"/>
    <property type="evidence" value="ECO:0007669"/>
    <property type="project" value="InterPro"/>
</dbReference>
<keyword evidence="2 6" id="KW-0328">Glycosyltransferase</keyword>
<comment type="catalytic activity">
    <reaction evidence="5 6">
        <text>alpha-maltose 1-phosphate + [(1-&gt;4)-alpha-D-glucosyl](n) = [(1-&gt;4)-alpha-D-glucosyl](n+2) + phosphate</text>
        <dbReference type="Rhea" id="RHEA:42692"/>
        <dbReference type="Rhea" id="RHEA-COMP:9584"/>
        <dbReference type="Rhea" id="RHEA-COMP:10183"/>
        <dbReference type="ChEBI" id="CHEBI:15444"/>
        <dbReference type="ChEBI" id="CHEBI:43474"/>
        <dbReference type="ChEBI" id="CHEBI:63576"/>
        <dbReference type="EC" id="2.4.99.16"/>
    </reaction>
</comment>
<dbReference type="InterPro" id="IPR013780">
    <property type="entry name" value="Glyco_hydro_b"/>
</dbReference>
<feature type="compositionally biased region" description="Gly residues" evidence="7">
    <location>
        <begin position="137"/>
        <end position="148"/>
    </location>
</feature>
<dbReference type="EMBL" id="CP034550">
    <property type="protein sequence ID" value="QFZ20953.1"/>
    <property type="molecule type" value="Genomic_DNA"/>
</dbReference>
<dbReference type="SUPFAM" id="SSF51445">
    <property type="entry name" value="(Trans)glycosidases"/>
    <property type="match status" value="1"/>
</dbReference>
<dbReference type="PANTHER" id="PTHR47786">
    <property type="entry name" value="ALPHA-1,4-GLUCAN:MALTOSE-1-PHOSPHATE MALTOSYLTRANSFERASE"/>
    <property type="match status" value="1"/>
</dbReference>
<keyword evidence="10" id="KW-1185">Reference proteome</keyword>
<dbReference type="HAMAP" id="MF_02124">
    <property type="entry name" value="GlgE"/>
    <property type="match status" value="1"/>
</dbReference>
<dbReference type="SMART" id="SM00642">
    <property type="entry name" value="Aamy"/>
    <property type="match status" value="1"/>
</dbReference>
<evidence type="ECO:0000256" key="2">
    <source>
        <dbReference type="ARBA" id="ARBA00022676"/>
    </source>
</evidence>
<comment type="similarity">
    <text evidence="6">Belongs to the glycosyl hydrolase 13 family. GlgE subfamily.</text>
</comment>
<feature type="domain" description="Glycosyl hydrolase family 13 catalytic" evidence="8">
    <location>
        <begin position="249"/>
        <end position="612"/>
    </location>
</feature>
<dbReference type="GO" id="GO:0030979">
    <property type="term" value="P:alpha-glucan biosynthetic process"/>
    <property type="evidence" value="ECO:0007669"/>
    <property type="project" value="UniProtKB-UniRule"/>
</dbReference>
<dbReference type="Gene3D" id="3.20.20.80">
    <property type="entry name" value="Glycosidases"/>
    <property type="match status" value="1"/>
</dbReference>
<dbReference type="PANTHER" id="PTHR47786:SF2">
    <property type="entry name" value="GLYCOSYL HYDROLASE FAMILY 13 CATALYTIC DOMAIN-CONTAINING PROTEIN"/>
    <property type="match status" value="1"/>
</dbReference>
<evidence type="ECO:0000313" key="10">
    <source>
        <dbReference type="Proteomes" id="UP000325787"/>
    </source>
</evidence>
<evidence type="ECO:0000313" key="9">
    <source>
        <dbReference type="EMBL" id="QFZ20953.1"/>
    </source>
</evidence>
<feature type="site" description="Transition state stabilizer" evidence="6">
    <location>
        <position position="520"/>
    </location>
</feature>
<dbReference type="Pfam" id="PF21702">
    <property type="entry name" value="GLGE_C"/>
    <property type="match status" value="1"/>
</dbReference>
<comment type="subunit">
    <text evidence="1 6">Homodimer.</text>
</comment>
<dbReference type="Gene3D" id="2.60.40.10">
    <property type="entry name" value="Immunoglobulins"/>
    <property type="match status" value="1"/>
</dbReference>
<dbReference type="EC" id="2.4.99.16" evidence="6"/>
<name>A0A5Q0H4M1_SACSY</name>
<evidence type="ECO:0000256" key="5">
    <source>
        <dbReference type="ARBA" id="ARBA00048735"/>
    </source>
</evidence>
<feature type="binding site" evidence="6">
    <location>
        <begin position="574"/>
        <end position="575"/>
    </location>
    <ligand>
        <name>alpha-maltose 1-phosphate</name>
        <dbReference type="ChEBI" id="CHEBI:63576"/>
    </ligand>
</feature>
<dbReference type="GO" id="GO:0016758">
    <property type="term" value="F:hexosyltransferase activity"/>
    <property type="evidence" value="ECO:0007669"/>
    <property type="project" value="UniProtKB-UniRule"/>
</dbReference>
<feature type="binding site" evidence="6">
    <location>
        <position position="436"/>
    </location>
    <ligand>
        <name>alpha-maltose 1-phosphate</name>
        <dbReference type="ChEBI" id="CHEBI:63576"/>
    </ligand>
</feature>
<gene>
    <name evidence="6" type="primary">glgE</name>
    <name evidence="9" type="ORF">EKG83_29390</name>
</gene>
<evidence type="ECO:0000259" key="8">
    <source>
        <dbReference type="SMART" id="SM00642"/>
    </source>
</evidence>
<dbReference type="AlphaFoldDB" id="A0A5Q0H4M1"/>
<reference evidence="10" key="1">
    <citation type="journal article" date="2021" name="Curr. Microbiol.">
        <title>Complete genome of nocamycin-producing strain Saccharothrix syringae NRRL B-16468 reveals the biosynthetic potential for secondary metabolites.</title>
        <authorList>
            <person name="Mo X."/>
            <person name="Yang S."/>
        </authorList>
    </citation>
    <scope>NUCLEOTIDE SEQUENCE [LARGE SCALE GENOMIC DNA]</scope>
    <source>
        <strain evidence="10">ATCC 51364 / DSM 43886 / JCM 6844 / KCTC 9398 / NBRC 14523 / NRRL B-16468 / INA 2240</strain>
    </source>
</reference>
<dbReference type="InterPro" id="IPR006047">
    <property type="entry name" value="GH13_cat_dom"/>
</dbReference>
<feature type="active site" description="Nucleophile" evidence="6">
    <location>
        <position position="435"/>
    </location>
</feature>
<dbReference type="InterPro" id="IPR021828">
    <property type="entry name" value="GlgE_dom_N/S"/>
</dbReference>
<evidence type="ECO:0000256" key="6">
    <source>
        <dbReference type="HAMAP-Rule" id="MF_02124"/>
    </source>
</evidence>
<proteinExistence type="inferred from homology"/>
<feature type="binding site" evidence="6">
    <location>
        <position position="365"/>
    </location>
    <ligand>
        <name>alpha-maltose 1-phosphate</name>
        <dbReference type="ChEBI" id="CHEBI:63576"/>
    </ligand>
</feature>
<protein>
    <recommendedName>
        <fullName evidence="6">Alpha-1,4-glucan:maltose-1-phosphate maltosyltransferase</fullName>
        <shortName evidence="6">GMPMT</shortName>
        <ecNumber evidence="6">2.4.99.16</ecNumber>
    </recommendedName>
    <alternativeName>
        <fullName evidence="6">(1-&gt;4)-alpha-D-glucan:maltose-1-phosphate alpha-D-maltosyltransferase</fullName>
    </alternativeName>
</protein>
<dbReference type="InterPro" id="IPR026585">
    <property type="entry name" value="GlgE"/>
</dbReference>
<dbReference type="RefSeq" id="WP_033430155.1">
    <property type="nucleotide sequence ID" value="NZ_CP034550.1"/>
</dbReference>